<organism evidence="1 2">
    <name type="scientific">Azospirillum argentinense</name>
    <dbReference type="NCBI Taxonomy" id="2970906"/>
    <lineage>
        <taxon>Bacteria</taxon>
        <taxon>Pseudomonadati</taxon>
        <taxon>Pseudomonadota</taxon>
        <taxon>Alphaproteobacteria</taxon>
        <taxon>Rhodospirillales</taxon>
        <taxon>Azospirillaceae</taxon>
        <taxon>Azospirillum</taxon>
    </lineage>
</organism>
<reference evidence="1 2" key="1">
    <citation type="submission" date="2019-07" db="EMBL/GenBank/DDBJ databases">
        <title>Genome sequencing of the stress-tolerant strain Azospirillum brasilense Az19.</title>
        <authorList>
            <person name="Maroniche G.A."/>
            <person name="Garcia J.E."/>
            <person name="Pagnussat L."/>
            <person name="Amenta M."/>
            <person name="Creus C.M."/>
        </authorList>
    </citation>
    <scope>NUCLEOTIDE SEQUENCE [LARGE SCALE GENOMIC DNA]</scope>
    <source>
        <strain evidence="1 2">Az19</strain>
    </source>
</reference>
<dbReference type="AlphaFoldDB" id="A0A5B0KRD0"/>
<dbReference type="Proteomes" id="UP000325333">
    <property type="component" value="Unassembled WGS sequence"/>
</dbReference>
<protein>
    <submittedName>
        <fullName evidence="1">Uncharacterized protein</fullName>
    </submittedName>
</protein>
<dbReference type="EMBL" id="VEWN01000010">
    <property type="protein sequence ID" value="KAA1054406.1"/>
    <property type="molecule type" value="Genomic_DNA"/>
</dbReference>
<comment type="caution">
    <text evidence="1">The sequence shown here is derived from an EMBL/GenBank/DDBJ whole genome shotgun (WGS) entry which is preliminary data.</text>
</comment>
<proteinExistence type="predicted"/>
<name>A0A5B0KRD0_9PROT</name>
<accession>A0A5B0KRD0</accession>
<sequence>MTHIALEQERAGRKRLARFDSGPISGRFSRSTIAQEARSFGKIVSNAGQNQCFFTF</sequence>
<evidence type="ECO:0000313" key="2">
    <source>
        <dbReference type="Proteomes" id="UP000325333"/>
    </source>
</evidence>
<evidence type="ECO:0000313" key="1">
    <source>
        <dbReference type="EMBL" id="KAA1054406.1"/>
    </source>
</evidence>
<gene>
    <name evidence="1" type="ORF">FH063_006662</name>
</gene>